<comment type="similarity">
    <text evidence="2">Belongs to the TonB family.</text>
</comment>
<feature type="chain" id="PRO_5030694487" evidence="10">
    <location>
        <begin position="21"/>
        <end position="281"/>
    </location>
</feature>
<evidence type="ECO:0000256" key="8">
    <source>
        <dbReference type="ARBA" id="ARBA00022989"/>
    </source>
</evidence>
<evidence type="ECO:0000256" key="5">
    <source>
        <dbReference type="ARBA" id="ARBA00022519"/>
    </source>
</evidence>
<keyword evidence="3" id="KW-0813">Transport</keyword>
<dbReference type="PANTHER" id="PTHR33446">
    <property type="entry name" value="PROTEIN TONB-RELATED"/>
    <property type="match status" value="1"/>
</dbReference>
<feature type="signal peptide" evidence="10">
    <location>
        <begin position="1"/>
        <end position="20"/>
    </location>
</feature>
<keyword evidence="6" id="KW-0812">Transmembrane</keyword>
<dbReference type="RefSeq" id="WP_183973254.1">
    <property type="nucleotide sequence ID" value="NZ_JACIBY010000004.1"/>
</dbReference>
<dbReference type="AlphaFoldDB" id="A0A7W6EQ77"/>
<keyword evidence="4" id="KW-1003">Cell membrane</keyword>
<keyword evidence="9" id="KW-0472">Membrane</keyword>
<dbReference type="InterPro" id="IPR011990">
    <property type="entry name" value="TPR-like_helical_dom_sf"/>
</dbReference>
<keyword evidence="10" id="KW-0732">Signal</keyword>
<evidence type="ECO:0000256" key="9">
    <source>
        <dbReference type="ARBA" id="ARBA00023136"/>
    </source>
</evidence>
<dbReference type="InterPro" id="IPR037682">
    <property type="entry name" value="TonB_C"/>
</dbReference>
<feature type="domain" description="TonB C-terminal" evidence="11">
    <location>
        <begin position="199"/>
        <end position="278"/>
    </location>
</feature>
<dbReference type="NCBIfam" id="TIGR01352">
    <property type="entry name" value="tonB_Cterm"/>
    <property type="match status" value="1"/>
</dbReference>
<dbReference type="GO" id="GO:0031992">
    <property type="term" value="F:energy transducer activity"/>
    <property type="evidence" value="ECO:0007669"/>
    <property type="project" value="TreeGrafter"/>
</dbReference>
<evidence type="ECO:0000256" key="10">
    <source>
        <dbReference type="SAM" id="SignalP"/>
    </source>
</evidence>
<evidence type="ECO:0000256" key="4">
    <source>
        <dbReference type="ARBA" id="ARBA00022475"/>
    </source>
</evidence>
<dbReference type="GO" id="GO:0055085">
    <property type="term" value="P:transmembrane transport"/>
    <property type="evidence" value="ECO:0007669"/>
    <property type="project" value="InterPro"/>
</dbReference>
<comment type="subcellular location">
    <subcellularLocation>
        <location evidence="1">Cell inner membrane</location>
        <topology evidence="1">Single-pass membrane protein</topology>
        <orientation evidence="1">Periplasmic side</orientation>
    </subcellularLocation>
</comment>
<protein>
    <submittedName>
        <fullName evidence="12">TonB family protein</fullName>
    </submittedName>
</protein>
<dbReference type="EMBL" id="JACIBY010000004">
    <property type="protein sequence ID" value="MBB3838112.1"/>
    <property type="molecule type" value="Genomic_DNA"/>
</dbReference>
<reference evidence="12 13" key="1">
    <citation type="submission" date="2020-08" db="EMBL/GenBank/DDBJ databases">
        <title>Genomic Encyclopedia of Type Strains, Phase IV (KMG-IV): sequencing the most valuable type-strain genomes for metagenomic binning, comparative biology and taxonomic classification.</title>
        <authorList>
            <person name="Goeker M."/>
        </authorList>
    </citation>
    <scope>NUCLEOTIDE SEQUENCE [LARGE SCALE GENOMIC DNA]</scope>
    <source>
        <strain evidence="12 13">DSM 17976</strain>
    </source>
</reference>
<keyword evidence="8" id="KW-1133">Transmembrane helix</keyword>
<evidence type="ECO:0000256" key="7">
    <source>
        <dbReference type="ARBA" id="ARBA00022927"/>
    </source>
</evidence>
<dbReference type="Pfam" id="PF03544">
    <property type="entry name" value="TonB_C"/>
    <property type="match status" value="1"/>
</dbReference>
<evidence type="ECO:0000256" key="1">
    <source>
        <dbReference type="ARBA" id="ARBA00004383"/>
    </source>
</evidence>
<organism evidence="12 13">
    <name type="scientific">Runella defluvii</name>
    <dbReference type="NCBI Taxonomy" id="370973"/>
    <lineage>
        <taxon>Bacteria</taxon>
        <taxon>Pseudomonadati</taxon>
        <taxon>Bacteroidota</taxon>
        <taxon>Cytophagia</taxon>
        <taxon>Cytophagales</taxon>
        <taxon>Spirosomataceae</taxon>
        <taxon>Runella</taxon>
    </lineage>
</organism>
<dbReference type="SUPFAM" id="SSF74653">
    <property type="entry name" value="TolA/TonB C-terminal domain"/>
    <property type="match status" value="1"/>
</dbReference>
<sequence length="281" mass="31329">MKFLTLLTLLTFLISNALHAQSTPPKDSTGHKAQADKLFLAGKYQQAKELYEKAKQVTGNENDDYLIMQLENCDKCLGFWHSIQELSKDADAAKVTMTVYEKILDINPKDSTVQATLMTNYWTLAKQRYQQLDFQRAGELFRKVSGYPQSPYTAEARVLADSSDIYAKSLTEGFIAPDVEVPAAYASGLKGISNVIANNMKYPEKAAKEKISGKVWLGFIINEKGKVIPESVRVIKGIGGGCDEEAIRLIKLMNNWSPAVKWGKPVRFQNTFGITFSLGKE</sequence>
<dbReference type="Gene3D" id="3.30.1150.10">
    <property type="match status" value="1"/>
</dbReference>
<name>A0A7W6EQ77_9BACT</name>
<comment type="caution">
    <text evidence="12">The sequence shown here is derived from an EMBL/GenBank/DDBJ whole genome shotgun (WGS) entry which is preliminary data.</text>
</comment>
<evidence type="ECO:0000256" key="6">
    <source>
        <dbReference type="ARBA" id="ARBA00022692"/>
    </source>
</evidence>
<evidence type="ECO:0000256" key="3">
    <source>
        <dbReference type="ARBA" id="ARBA00022448"/>
    </source>
</evidence>
<dbReference type="Gene3D" id="1.25.40.10">
    <property type="entry name" value="Tetratricopeptide repeat domain"/>
    <property type="match status" value="1"/>
</dbReference>
<evidence type="ECO:0000313" key="12">
    <source>
        <dbReference type="EMBL" id="MBB3838112.1"/>
    </source>
</evidence>
<keyword evidence="5" id="KW-0997">Cell inner membrane</keyword>
<accession>A0A7W6EQ77</accession>
<evidence type="ECO:0000256" key="2">
    <source>
        <dbReference type="ARBA" id="ARBA00006555"/>
    </source>
</evidence>
<dbReference type="Proteomes" id="UP000541352">
    <property type="component" value="Unassembled WGS sequence"/>
</dbReference>
<dbReference type="SUPFAM" id="SSF48452">
    <property type="entry name" value="TPR-like"/>
    <property type="match status" value="1"/>
</dbReference>
<keyword evidence="13" id="KW-1185">Reference proteome</keyword>
<dbReference type="GO" id="GO:0098797">
    <property type="term" value="C:plasma membrane protein complex"/>
    <property type="evidence" value="ECO:0007669"/>
    <property type="project" value="TreeGrafter"/>
</dbReference>
<evidence type="ECO:0000313" key="13">
    <source>
        <dbReference type="Proteomes" id="UP000541352"/>
    </source>
</evidence>
<dbReference type="PANTHER" id="PTHR33446:SF2">
    <property type="entry name" value="PROTEIN TONB"/>
    <property type="match status" value="1"/>
</dbReference>
<dbReference type="GO" id="GO:0015031">
    <property type="term" value="P:protein transport"/>
    <property type="evidence" value="ECO:0007669"/>
    <property type="project" value="UniProtKB-KW"/>
</dbReference>
<evidence type="ECO:0000259" key="11">
    <source>
        <dbReference type="Pfam" id="PF03544"/>
    </source>
</evidence>
<keyword evidence="7" id="KW-0653">Protein transport</keyword>
<dbReference type="InterPro" id="IPR006260">
    <property type="entry name" value="TonB/TolA_C"/>
</dbReference>
<dbReference type="InterPro" id="IPR051045">
    <property type="entry name" value="TonB-dependent_transducer"/>
</dbReference>
<gene>
    <name evidence="12" type="ORF">FHS57_002117</name>
</gene>
<proteinExistence type="inferred from homology"/>